<keyword evidence="4" id="KW-1185">Reference proteome</keyword>
<organism evidence="3 4">
    <name type="scientific">Virgibacillus kekensis</name>
    <dbReference type="NCBI Taxonomy" id="202261"/>
    <lineage>
        <taxon>Bacteria</taxon>
        <taxon>Bacillati</taxon>
        <taxon>Bacillota</taxon>
        <taxon>Bacilli</taxon>
        <taxon>Bacillales</taxon>
        <taxon>Bacillaceae</taxon>
        <taxon>Virgibacillus</taxon>
    </lineage>
</organism>
<dbReference type="InterPro" id="IPR050769">
    <property type="entry name" value="NAT_camello-type"/>
</dbReference>
<dbReference type="InterPro" id="IPR000182">
    <property type="entry name" value="GNAT_dom"/>
</dbReference>
<comment type="caution">
    <text evidence="3">The sequence shown here is derived from an EMBL/GenBank/DDBJ whole genome shotgun (WGS) entry which is preliminary data.</text>
</comment>
<protein>
    <submittedName>
        <fullName evidence="3">GNAT family N-acetyltransferase</fullName>
        <ecNumber evidence="3">2.3.1.-</ecNumber>
    </submittedName>
</protein>
<dbReference type="SUPFAM" id="SSF55729">
    <property type="entry name" value="Acyl-CoA N-acyltransferases (Nat)"/>
    <property type="match status" value="1"/>
</dbReference>
<dbReference type="InterPro" id="IPR016181">
    <property type="entry name" value="Acyl_CoA_acyltransferase"/>
</dbReference>
<dbReference type="CDD" id="cd04301">
    <property type="entry name" value="NAT_SF"/>
    <property type="match status" value="1"/>
</dbReference>
<proteinExistence type="predicted"/>
<dbReference type="PANTHER" id="PTHR13947">
    <property type="entry name" value="GNAT FAMILY N-ACETYLTRANSFERASE"/>
    <property type="match status" value="1"/>
</dbReference>
<gene>
    <name evidence="3" type="ORF">ACFO3D_12440</name>
</gene>
<dbReference type="PROSITE" id="PS51186">
    <property type="entry name" value="GNAT"/>
    <property type="match status" value="1"/>
</dbReference>
<evidence type="ECO:0000259" key="2">
    <source>
        <dbReference type="PROSITE" id="PS51186"/>
    </source>
</evidence>
<dbReference type="EMBL" id="JBHSFU010000007">
    <property type="protein sequence ID" value="MFC4559002.1"/>
    <property type="molecule type" value="Genomic_DNA"/>
</dbReference>
<name>A0ABV9DKU6_9BACI</name>
<evidence type="ECO:0000313" key="4">
    <source>
        <dbReference type="Proteomes" id="UP001595989"/>
    </source>
</evidence>
<dbReference type="Proteomes" id="UP001595989">
    <property type="component" value="Unassembled WGS sequence"/>
</dbReference>
<dbReference type="EC" id="2.3.1.-" evidence="3"/>
<keyword evidence="3" id="KW-0012">Acyltransferase</keyword>
<dbReference type="Gene3D" id="3.40.630.30">
    <property type="match status" value="1"/>
</dbReference>
<reference evidence="4" key="1">
    <citation type="journal article" date="2019" name="Int. J. Syst. Evol. Microbiol.">
        <title>The Global Catalogue of Microorganisms (GCM) 10K type strain sequencing project: providing services to taxonomists for standard genome sequencing and annotation.</title>
        <authorList>
            <consortium name="The Broad Institute Genomics Platform"/>
            <consortium name="The Broad Institute Genome Sequencing Center for Infectious Disease"/>
            <person name="Wu L."/>
            <person name="Ma J."/>
        </authorList>
    </citation>
    <scope>NUCLEOTIDE SEQUENCE [LARGE SCALE GENOMIC DNA]</scope>
    <source>
        <strain evidence="4">CGMCC 4.7426</strain>
    </source>
</reference>
<evidence type="ECO:0000313" key="3">
    <source>
        <dbReference type="EMBL" id="MFC4559002.1"/>
    </source>
</evidence>
<dbReference type="GO" id="GO:0016746">
    <property type="term" value="F:acyltransferase activity"/>
    <property type="evidence" value="ECO:0007669"/>
    <property type="project" value="UniProtKB-KW"/>
</dbReference>
<evidence type="ECO:0000256" key="1">
    <source>
        <dbReference type="ARBA" id="ARBA00022679"/>
    </source>
</evidence>
<accession>A0ABV9DKU6</accession>
<feature type="domain" description="N-acetyltransferase" evidence="2">
    <location>
        <begin position="1"/>
        <end position="152"/>
    </location>
</feature>
<keyword evidence="1 3" id="KW-0808">Transferase</keyword>
<dbReference type="Pfam" id="PF00583">
    <property type="entry name" value="Acetyltransf_1"/>
    <property type="match status" value="1"/>
</dbReference>
<dbReference type="PANTHER" id="PTHR13947:SF37">
    <property type="entry name" value="LD18367P"/>
    <property type="match status" value="1"/>
</dbReference>
<dbReference type="RefSeq" id="WP_390296418.1">
    <property type="nucleotide sequence ID" value="NZ_JBHSFU010000007.1"/>
</dbReference>
<sequence>MEIQKLHLQETKAPMDLLLLADPSEEQVNSYLKKGQCYIAKISNRIIGVYVLVPINSRRIEIKNIAVAENEQGKGNGKELVKHAVANACLQGYKVVEIGTGNSSIGQLALYQKCGFRITGVRKNFFKKNYEEEIVENGITCIDMVRLEMVLE</sequence>